<name>A0AAD4F8I7_9PEZI</name>
<dbReference type="AlphaFoldDB" id="A0AAD4F8I7"/>
<accession>A0AAD4F8I7</accession>
<protein>
    <submittedName>
        <fullName evidence="1">Uncharacterized protein</fullName>
    </submittedName>
</protein>
<comment type="caution">
    <text evidence="1">The sequence shown here is derived from an EMBL/GenBank/DDBJ whole genome shotgun (WGS) entry which is preliminary data.</text>
</comment>
<dbReference type="Proteomes" id="UP001197093">
    <property type="component" value="Unassembled WGS sequence"/>
</dbReference>
<organism evidence="1 2">
    <name type="scientific">Staphylotrichum longicolle</name>
    <dbReference type="NCBI Taxonomy" id="669026"/>
    <lineage>
        <taxon>Eukaryota</taxon>
        <taxon>Fungi</taxon>
        <taxon>Dikarya</taxon>
        <taxon>Ascomycota</taxon>
        <taxon>Pezizomycotina</taxon>
        <taxon>Sordariomycetes</taxon>
        <taxon>Sordariomycetidae</taxon>
        <taxon>Sordariales</taxon>
        <taxon>Chaetomiaceae</taxon>
        <taxon>Staphylotrichum</taxon>
    </lineage>
</organism>
<evidence type="ECO:0000313" key="2">
    <source>
        <dbReference type="Proteomes" id="UP001197093"/>
    </source>
</evidence>
<dbReference type="EMBL" id="JAHCVI010000001">
    <property type="protein sequence ID" value="KAG7294620.1"/>
    <property type="molecule type" value="Genomic_DNA"/>
</dbReference>
<proteinExistence type="predicted"/>
<gene>
    <name evidence="1" type="ORF">NEMBOFW57_004696</name>
</gene>
<sequence length="104" mass="11585">MAGLKTLVDTLKQSGALNEKLNYQPGHAIYDEYNEYKAAAEEAKKDSKAYKDKARYLGTTKVPKQEAQKQLAPLAAAASKSARVHAEKRRVFNERYKDVLVAKG</sequence>
<keyword evidence="2" id="KW-1185">Reference proteome</keyword>
<evidence type="ECO:0000313" key="1">
    <source>
        <dbReference type="EMBL" id="KAG7294620.1"/>
    </source>
</evidence>
<reference evidence="1" key="1">
    <citation type="submission" date="2023-02" db="EMBL/GenBank/DDBJ databases">
        <authorList>
            <person name="Palmer J.M."/>
        </authorList>
    </citation>
    <scope>NUCLEOTIDE SEQUENCE</scope>
    <source>
        <strain evidence="1">FW57</strain>
    </source>
</reference>